<proteinExistence type="predicted"/>
<reference evidence="2 3" key="1">
    <citation type="submission" date="2023-07" db="EMBL/GenBank/DDBJ databases">
        <title>Sequencing the genomes of 1000 actinobacteria strains.</title>
        <authorList>
            <person name="Klenk H.-P."/>
        </authorList>
    </citation>
    <scope>NUCLEOTIDE SEQUENCE [LARGE SCALE GENOMIC DNA]</scope>
    <source>
        <strain evidence="2 3">DSM 44711</strain>
    </source>
</reference>
<dbReference type="Pfam" id="PF14028">
    <property type="entry name" value="Lant_dehydr_C"/>
    <property type="match status" value="1"/>
</dbReference>
<dbReference type="RefSeq" id="WP_310409515.1">
    <property type="nucleotide sequence ID" value="NZ_JAVDYC010000001.1"/>
</dbReference>
<comment type="caution">
    <text evidence="2">The sequence shown here is derived from an EMBL/GenBank/DDBJ whole genome shotgun (WGS) entry which is preliminary data.</text>
</comment>
<dbReference type="Proteomes" id="UP001183629">
    <property type="component" value="Unassembled WGS sequence"/>
</dbReference>
<accession>A0AAE4CQU5</accession>
<gene>
    <name evidence="2" type="ORF">J2S44_001097</name>
</gene>
<keyword evidence="3" id="KW-1185">Reference proteome</keyword>
<sequence>MDETDWRQTTIVYPGNTGPEREQHAAAHLRRVLPEAENADLIRAWWFMRKGPWRVRYLPTQAHHANQVRRLLTDEFPGHAGIYEPETHAFGGSAAMNVAHTLFHHDSRHILSYLHSNPTDRQERSLVLCAALMRAAGLDLNEQGDVWARAAQHRVAAFRPPGSHDRRWDTFTDDVRHLLLGTPADQSDWHSTFEDAGTALRQLEETGKLSRGIRAIVKEHVIFHWNRIGIPADRQARLANAATEAIFGSRPRLRDF</sequence>
<dbReference type="AlphaFoldDB" id="A0AAE4CQU5"/>
<feature type="domain" description="Thiopeptide-type bacteriocin biosynthesis" evidence="1">
    <location>
        <begin position="22"/>
        <end position="244"/>
    </location>
</feature>
<organism evidence="2 3">
    <name type="scientific">Catenuloplanes niger</name>
    <dbReference type="NCBI Taxonomy" id="587534"/>
    <lineage>
        <taxon>Bacteria</taxon>
        <taxon>Bacillati</taxon>
        <taxon>Actinomycetota</taxon>
        <taxon>Actinomycetes</taxon>
        <taxon>Micromonosporales</taxon>
        <taxon>Micromonosporaceae</taxon>
        <taxon>Catenuloplanes</taxon>
    </lineage>
</organism>
<name>A0AAE4CQU5_9ACTN</name>
<evidence type="ECO:0000313" key="3">
    <source>
        <dbReference type="Proteomes" id="UP001183629"/>
    </source>
</evidence>
<dbReference type="InterPro" id="IPR023809">
    <property type="entry name" value="Thiopep_bacteriocin_synth_dom"/>
</dbReference>
<protein>
    <submittedName>
        <fullName evidence="2">Thiopeptide-type bacteriocin biosynthesis protein</fullName>
    </submittedName>
</protein>
<dbReference type="EMBL" id="JAVDYC010000001">
    <property type="protein sequence ID" value="MDR7320847.1"/>
    <property type="molecule type" value="Genomic_DNA"/>
</dbReference>
<dbReference type="NCBIfam" id="TIGR03891">
    <property type="entry name" value="thiopep_ocin"/>
    <property type="match status" value="1"/>
</dbReference>
<evidence type="ECO:0000313" key="2">
    <source>
        <dbReference type="EMBL" id="MDR7320847.1"/>
    </source>
</evidence>
<evidence type="ECO:0000259" key="1">
    <source>
        <dbReference type="Pfam" id="PF14028"/>
    </source>
</evidence>